<evidence type="ECO:0000259" key="1">
    <source>
        <dbReference type="SMART" id="SM00298"/>
    </source>
</evidence>
<protein>
    <submittedName>
        <fullName evidence="2">Signal recognition particle 43 kDa protein</fullName>
    </submittedName>
</protein>
<keyword evidence="3" id="KW-1185">Reference proteome</keyword>
<dbReference type="InterPro" id="IPR000953">
    <property type="entry name" value="Chromo/chromo_shadow_dom"/>
</dbReference>
<dbReference type="SMART" id="SM00298">
    <property type="entry name" value="CHROMO"/>
    <property type="match status" value="1"/>
</dbReference>
<dbReference type="EMBL" id="JBFOLJ010000016">
    <property type="protein sequence ID" value="KAL2468508.1"/>
    <property type="molecule type" value="Genomic_DNA"/>
</dbReference>
<evidence type="ECO:0000313" key="2">
    <source>
        <dbReference type="EMBL" id="KAL2468508.1"/>
    </source>
</evidence>
<dbReference type="AlphaFoldDB" id="A0ABD1PX66"/>
<dbReference type="SUPFAM" id="SSF54160">
    <property type="entry name" value="Chromo domain-like"/>
    <property type="match status" value="1"/>
</dbReference>
<comment type="caution">
    <text evidence="2">The sequence shown here is derived from an EMBL/GenBank/DDBJ whole genome shotgun (WGS) entry which is preliminary data.</text>
</comment>
<organism evidence="2 3">
    <name type="scientific">Forsythia ovata</name>
    <dbReference type="NCBI Taxonomy" id="205694"/>
    <lineage>
        <taxon>Eukaryota</taxon>
        <taxon>Viridiplantae</taxon>
        <taxon>Streptophyta</taxon>
        <taxon>Embryophyta</taxon>
        <taxon>Tracheophyta</taxon>
        <taxon>Spermatophyta</taxon>
        <taxon>Magnoliopsida</taxon>
        <taxon>eudicotyledons</taxon>
        <taxon>Gunneridae</taxon>
        <taxon>Pentapetalae</taxon>
        <taxon>asterids</taxon>
        <taxon>lamiids</taxon>
        <taxon>Lamiales</taxon>
        <taxon>Oleaceae</taxon>
        <taxon>Forsythieae</taxon>
        <taxon>Forsythia</taxon>
    </lineage>
</organism>
<dbReference type="InterPro" id="IPR016197">
    <property type="entry name" value="Chromo-like_dom_sf"/>
</dbReference>
<gene>
    <name evidence="2" type="ORF">Fot_50084</name>
</gene>
<evidence type="ECO:0000313" key="3">
    <source>
        <dbReference type="Proteomes" id="UP001604277"/>
    </source>
</evidence>
<proteinExistence type="predicted"/>
<reference evidence="3" key="1">
    <citation type="submission" date="2024-07" db="EMBL/GenBank/DDBJ databases">
        <title>Two chromosome-level genome assemblies of Korean endemic species Abeliophyllum distichum and Forsythia ovata (Oleaceae).</title>
        <authorList>
            <person name="Jang H."/>
        </authorList>
    </citation>
    <scope>NUCLEOTIDE SEQUENCE [LARGE SCALE GENOMIC DNA]</scope>
</reference>
<accession>A0ABD1PX66</accession>
<dbReference type="Proteomes" id="UP001604277">
    <property type="component" value="Unassembled WGS sequence"/>
</dbReference>
<dbReference type="Gene3D" id="2.40.50.40">
    <property type="match status" value="1"/>
</dbReference>
<feature type="domain" description="Chromo" evidence="1">
    <location>
        <begin position="48"/>
        <end position="100"/>
    </location>
</feature>
<name>A0ABD1PX66_9LAMI</name>
<sequence length="111" mass="13106">MDIRWSQAKISQYVKISASKPMKPHKQHKIFFINRSAKVFDDYDKEKSYGEVNKIIESRALQSGNGMEYLIEWKDEHVPTWVPSDYIAKNVIVEYKALWWNAVKKLEETAL</sequence>